<reference evidence="1" key="1">
    <citation type="submission" date="2014-09" db="EMBL/GenBank/DDBJ databases">
        <title>Draft genome sequence of an oleaginous Mucoromycotina fungus Mucor ambiguus NBRC6742.</title>
        <authorList>
            <person name="Takeda I."/>
            <person name="Yamane N."/>
            <person name="Morita T."/>
            <person name="Tamano K."/>
            <person name="Machida M."/>
            <person name="Baker S."/>
            <person name="Koike H."/>
        </authorList>
    </citation>
    <scope>NUCLEOTIDE SEQUENCE</scope>
    <source>
        <strain evidence="1">NBRC 6742</strain>
    </source>
</reference>
<protein>
    <submittedName>
        <fullName evidence="1">Uncharacterized protein</fullName>
    </submittedName>
</protein>
<dbReference type="Proteomes" id="UP000053815">
    <property type="component" value="Unassembled WGS sequence"/>
</dbReference>
<sequence>MLQALTVPQLQSNNAIVHTVMLERNRSVAGVPTKDVLATGVSSLCPLQRIDILCREGPTLHSSCKDL</sequence>
<evidence type="ECO:0000313" key="2">
    <source>
        <dbReference type="Proteomes" id="UP000053815"/>
    </source>
</evidence>
<dbReference type="AlphaFoldDB" id="A0A0C9N1M7"/>
<name>A0A0C9N1M7_9FUNG</name>
<keyword evidence="2" id="KW-1185">Reference proteome</keyword>
<evidence type="ECO:0000313" key="1">
    <source>
        <dbReference type="EMBL" id="GAN08493.1"/>
    </source>
</evidence>
<accession>A0A0C9N1M7</accession>
<dbReference type="EMBL" id="DF836496">
    <property type="protein sequence ID" value="GAN08493.1"/>
    <property type="molecule type" value="Genomic_DNA"/>
</dbReference>
<proteinExistence type="predicted"/>
<gene>
    <name evidence="1" type="ORF">MAM1_0207c08005</name>
</gene>
<organism evidence="1">
    <name type="scientific">Mucor ambiguus</name>
    <dbReference type="NCBI Taxonomy" id="91626"/>
    <lineage>
        <taxon>Eukaryota</taxon>
        <taxon>Fungi</taxon>
        <taxon>Fungi incertae sedis</taxon>
        <taxon>Mucoromycota</taxon>
        <taxon>Mucoromycotina</taxon>
        <taxon>Mucoromycetes</taxon>
        <taxon>Mucorales</taxon>
        <taxon>Mucorineae</taxon>
        <taxon>Mucoraceae</taxon>
        <taxon>Mucor</taxon>
    </lineage>
</organism>